<evidence type="ECO:0000256" key="1">
    <source>
        <dbReference type="SAM" id="MobiDB-lite"/>
    </source>
</evidence>
<feature type="region of interest" description="Disordered" evidence="1">
    <location>
        <begin position="1"/>
        <end position="76"/>
    </location>
</feature>
<protein>
    <submittedName>
        <fullName evidence="2">ATP/GTP-binding protein</fullName>
    </submittedName>
</protein>
<comment type="caution">
    <text evidence="2">The sequence shown here is derived from an EMBL/GenBank/DDBJ whole genome shotgun (WGS) entry which is preliminary data.</text>
</comment>
<reference evidence="2 3" key="1">
    <citation type="submission" date="2022-10" db="EMBL/GenBank/DDBJ databases">
        <authorList>
            <person name="Xie J."/>
            <person name="Shen N."/>
        </authorList>
    </citation>
    <scope>NUCLEOTIDE SEQUENCE [LARGE SCALE GENOMIC DNA]</scope>
    <source>
        <strain evidence="2 3">YIM65594</strain>
    </source>
</reference>
<name>A0ABU6FBY2_9ACTN</name>
<dbReference type="EMBL" id="JAOZYC010000142">
    <property type="protein sequence ID" value="MEB8341132.1"/>
    <property type="molecule type" value="Genomic_DNA"/>
</dbReference>
<proteinExistence type="predicted"/>
<dbReference type="Proteomes" id="UP001354931">
    <property type="component" value="Unassembled WGS sequence"/>
</dbReference>
<gene>
    <name evidence="2" type="ORF">OKJ99_26885</name>
</gene>
<sequence>MTEYPTSHEGRHHGTAARPADPRGALRHTPETSAPGPGEACAPGSGGLPEQPRRTKGSAADAEHAQPVAPSPEPTAETVAAGVLLFDDEDRVLLVDP</sequence>
<keyword evidence="3" id="KW-1185">Reference proteome</keyword>
<organism evidence="2 3">
    <name type="scientific">Streptomyces endophyticus</name>
    <dbReference type="NCBI Taxonomy" id="714166"/>
    <lineage>
        <taxon>Bacteria</taxon>
        <taxon>Bacillati</taxon>
        <taxon>Actinomycetota</taxon>
        <taxon>Actinomycetes</taxon>
        <taxon>Kitasatosporales</taxon>
        <taxon>Streptomycetaceae</taxon>
        <taxon>Streptomyces</taxon>
    </lineage>
</organism>
<feature type="non-terminal residue" evidence="2">
    <location>
        <position position="97"/>
    </location>
</feature>
<evidence type="ECO:0000313" key="2">
    <source>
        <dbReference type="EMBL" id="MEB8341132.1"/>
    </source>
</evidence>
<evidence type="ECO:0000313" key="3">
    <source>
        <dbReference type="Proteomes" id="UP001354931"/>
    </source>
</evidence>
<accession>A0ABU6FBY2</accession>